<evidence type="ECO:0000313" key="5">
    <source>
        <dbReference type="Proteomes" id="UP000318667"/>
    </source>
</evidence>
<dbReference type="AlphaFoldDB" id="A0A2V2ZXF8"/>
<keyword evidence="5" id="KW-1185">Reference proteome</keyword>
<evidence type="ECO:0000313" key="2">
    <source>
        <dbReference type="EMBL" id="PWW28787.1"/>
    </source>
</evidence>
<comment type="caution">
    <text evidence="2">The sequence shown here is derived from an EMBL/GenBank/DDBJ whole genome shotgun (WGS) entry which is preliminary data.</text>
</comment>
<dbReference type="Proteomes" id="UP000318667">
    <property type="component" value="Unassembled WGS sequence"/>
</dbReference>
<reference evidence="3" key="3">
    <citation type="submission" date="2019-07" db="EMBL/GenBank/DDBJ databases">
        <authorList>
            <person name="Whitman W."/>
            <person name="Huntemann M."/>
            <person name="Clum A."/>
            <person name="Pillay M."/>
            <person name="Palaniappan K."/>
            <person name="Varghese N."/>
            <person name="Mikhailova N."/>
            <person name="Stamatis D."/>
            <person name="Reddy T."/>
            <person name="Daum C."/>
            <person name="Shapiro N."/>
            <person name="Ivanova N."/>
            <person name="Kyrpides N."/>
            <person name="Woyke T."/>
        </authorList>
    </citation>
    <scope>NUCLEOTIDE SEQUENCE</scope>
    <source>
        <strain evidence="3">CGMCC 1.10115</strain>
    </source>
</reference>
<name>A0A2V2ZXF8_9BACI</name>
<evidence type="ECO:0000256" key="1">
    <source>
        <dbReference type="SAM" id="MobiDB-lite"/>
    </source>
</evidence>
<dbReference type="EMBL" id="QGTW01000005">
    <property type="protein sequence ID" value="PWW28787.1"/>
    <property type="molecule type" value="Genomic_DNA"/>
</dbReference>
<gene>
    <name evidence="2" type="ORF">DFO73_10522</name>
    <name evidence="3" type="ORF">IQ19_01923</name>
</gene>
<reference evidence="3 5" key="1">
    <citation type="journal article" date="2015" name="Stand. Genomic Sci.">
        <title>Genomic Encyclopedia of Bacterial and Archaeal Type Strains, Phase III: the genomes of soil and plant-associated and newly described type strains.</title>
        <authorList>
            <person name="Whitman W.B."/>
            <person name="Woyke T."/>
            <person name="Klenk H.P."/>
            <person name="Zhou Y."/>
            <person name="Lilburn T.G."/>
            <person name="Beck B.J."/>
            <person name="De Vos P."/>
            <person name="Vandamme P."/>
            <person name="Eisen J.A."/>
            <person name="Garrity G."/>
            <person name="Hugenholtz P."/>
            <person name="Kyrpides N.C."/>
        </authorList>
    </citation>
    <scope>NUCLEOTIDE SEQUENCE [LARGE SCALE GENOMIC DNA]</scope>
    <source>
        <strain evidence="3 5">CGMCC 1.10115</strain>
    </source>
</reference>
<dbReference type="GeneID" id="79719313"/>
<organism evidence="2 4">
    <name type="scientific">Cytobacillus oceanisediminis</name>
    <dbReference type="NCBI Taxonomy" id="665099"/>
    <lineage>
        <taxon>Bacteria</taxon>
        <taxon>Bacillati</taxon>
        <taxon>Bacillota</taxon>
        <taxon>Bacilli</taxon>
        <taxon>Bacillales</taxon>
        <taxon>Bacillaceae</taxon>
        <taxon>Cytobacillus</taxon>
    </lineage>
</organism>
<evidence type="ECO:0000313" key="4">
    <source>
        <dbReference type="Proteomes" id="UP000247150"/>
    </source>
</evidence>
<evidence type="ECO:0000313" key="3">
    <source>
        <dbReference type="EMBL" id="TWH87679.1"/>
    </source>
</evidence>
<feature type="compositionally biased region" description="Basic and acidic residues" evidence="1">
    <location>
        <begin position="34"/>
        <end position="44"/>
    </location>
</feature>
<protein>
    <submittedName>
        <fullName evidence="2">Uncharacterized protein</fullName>
    </submittedName>
</protein>
<reference evidence="2 4" key="2">
    <citation type="submission" date="2018-05" db="EMBL/GenBank/DDBJ databases">
        <title>Freshwater and sediment microbial communities from various areas in North America, analyzing microbe dynamics in response to fracking.</title>
        <authorList>
            <person name="Lamendella R."/>
        </authorList>
    </citation>
    <scope>NUCLEOTIDE SEQUENCE [LARGE SCALE GENOMIC DNA]</scope>
    <source>
        <strain evidence="2 4">15_TX</strain>
    </source>
</reference>
<dbReference type="EMBL" id="VLKI01000004">
    <property type="protein sequence ID" value="TWH87679.1"/>
    <property type="molecule type" value="Genomic_DNA"/>
</dbReference>
<proteinExistence type="predicted"/>
<dbReference type="RefSeq" id="WP_258309396.1">
    <property type="nucleotide sequence ID" value="NZ_CBCSDC010000001.1"/>
</dbReference>
<sequence length="44" mass="5058">MGRTKKGNGNAQRNNNKHRPQRTSEELVEFTTGSKEKKENNVQD</sequence>
<feature type="region of interest" description="Disordered" evidence="1">
    <location>
        <begin position="1"/>
        <end position="44"/>
    </location>
</feature>
<dbReference type="Proteomes" id="UP000247150">
    <property type="component" value="Unassembled WGS sequence"/>
</dbReference>
<accession>A0A2V2ZXF8</accession>